<dbReference type="SUPFAM" id="SSF52266">
    <property type="entry name" value="SGNH hydrolase"/>
    <property type="match status" value="1"/>
</dbReference>
<evidence type="ECO:0000313" key="2">
    <source>
        <dbReference type="Proteomes" id="UP001501692"/>
    </source>
</evidence>
<evidence type="ECO:0000313" key="1">
    <source>
        <dbReference type="EMBL" id="GAA4973266.1"/>
    </source>
</evidence>
<keyword evidence="2" id="KW-1185">Reference proteome</keyword>
<dbReference type="EMBL" id="BAABJK010000008">
    <property type="protein sequence ID" value="GAA4973266.1"/>
    <property type="molecule type" value="Genomic_DNA"/>
</dbReference>
<comment type="caution">
    <text evidence="1">The sequence shown here is derived from an EMBL/GenBank/DDBJ whole genome shotgun (WGS) entry which is preliminary data.</text>
</comment>
<dbReference type="RefSeq" id="WP_345169128.1">
    <property type="nucleotide sequence ID" value="NZ_BAABJK010000008.1"/>
</dbReference>
<proteinExistence type="predicted"/>
<sequence length="309" mass="36227">MKKFLIKLFVFAVLFFAFDKLFIYTRNILPEHDTLDNRLDLVFKGKINKDLILMGSSVGDTDLLPHAFQDSLNLSTYNLSYGAAAITYQKFILENLLKHNSKPKIIIKLITNDTEFYGSSGVNDMGFRLDRLYPVIKYKTVRDELVIREDINPILSQFMVLSHFKKQHVIDLIKPKQEHDDYYNEFGTEVFKDRHDSLGKWSYNKNPKYDFEKENLNFIEDFIEFQKICKVNNIKLIYAVAPTYMALNKELLQIVKNNLLGSTNLFVYDYSNKAYKDKFNFADPLHMNPKGAIIYTNELIEFTKTILEK</sequence>
<gene>
    <name evidence="1" type="ORF">GCM10023315_24580</name>
</gene>
<accession>A0ABP9HKT5</accession>
<organism evidence="1 2">
    <name type="scientific">Algibacter aquimarinus</name>
    <dbReference type="NCBI Taxonomy" id="1136748"/>
    <lineage>
        <taxon>Bacteria</taxon>
        <taxon>Pseudomonadati</taxon>
        <taxon>Bacteroidota</taxon>
        <taxon>Flavobacteriia</taxon>
        <taxon>Flavobacteriales</taxon>
        <taxon>Flavobacteriaceae</taxon>
        <taxon>Algibacter</taxon>
    </lineage>
</organism>
<dbReference type="Proteomes" id="UP001501692">
    <property type="component" value="Unassembled WGS sequence"/>
</dbReference>
<protein>
    <recommendedName>
        <fullName evidence="3">SGNH/GDSL hydrolase family protein</fullName>
    </recommendedName>
</protein>
<reference evidence="2" key="1">
    <citation type="journal article" date="2019" name="Int. J. Syst. Evol. Microbiol.">
        <title>The Global Catalogue of Microorganisms (GCM) 10K type strain sequencing project: providing services to taxonomists for standard genome sequencing and annotation.</title>
        <authorList>
            <consortium name="The Broad Institute Genomics Platform"/>
            <consortium name="The Broad Institute Genome Sequencing Center for Infectious Disease"/>
            <person name="Wu L."/>
            <person name="Ma J."/>
        </authorList>
    </citation>
    <scope>NUCLEOTIDE SEQUENCE [LARGE SCALE GENOMIC DNA]</scope>
    <source>
        <strain evidence="2">JCM 18287</strain>
    </source>
</reference>
<name>A0ABP9HKT5_9FLAO</name>
<evidence type="ECO:0008006" key="3">
    <source>
        <dbReference type="Google" id="ProtNLM"/>
    </source>
</evidence>